<evidence type="ECO:0000256" key="1">
    <source>
        <dbReference type="SAM" id="MobiDB-lite"/>
    </source>
</evidence>
<evidence type="ECO:0000313" key="3">
    <source>
        <dbReference type="Proteomes" id="UP001151760"/>
    </source>
</evidence>
<feature type="region of interest" description="Disordered" evidence="1">
    <location>
        <begin position="64"/>
        <end position="138"/>
    </location>
</feature>
<reference evidence="2" key="2">
    <citation type="submission" date="2022-01" db="EMBL/GenBank/DDBJ databases">
        <authorList>
            <person name="Yamashiro T."/>
            <person name="Shiraishi A."/>
            <person name="Satake H."/>
            <person name="Nakayama K."/>
        </authorList>
    </citation>
    <scope>NUCLEOTIDE SEQUENCE</scope>
</reference>
<dbReference type="EMBL" id="BQNB010017198">
    <property type="protein sequence ID" value="GJT60417.1"/>
    <property type="molecule type" value="Genomic_DNA"/>
</dbReference>
<dbReference type="Proteomes" id="UP001151760">
    <property type="component" value="Unassembled WGS sequence"/>
</dbReference>
<feature type="region of interest" description="Disordered" evidence="1">
    <location>
        <begin position="437"/>
        <end position="459"/>
    </location>
</feature>
<feature type="region of interest" description="Disordered" evidence="1">
    <location>
        <begin position="183"/>
        <end position="226"/>
    </location>
</feature>
<accession>A0ABQ5FCE2</accession>
<feature type="compositionally biased region" description="Low complexity" evidence="1">
    <location>
        <begin position="194"/>
        <end position="208"/>
    </location>
</feature>
<feature type="compositionally biased region" description="Low complexity" evidence="1">
    <location>
        <begin position="64"/>
        <end position="74"/>
    </location>
</feature>
<protein>
    <submittedName>
        <fullName evidence="2">Uncharacterized protein</fullName>
    </submittedName>
</protein>
<comment type="caution">
    <text evidence="2">The sequence shown here is derived from an EMBL/GenBank/DDBJ whole genome shotgun (WGS) entry which is preliminary data.</text>
</comment>
<feature type="compositionally biased region" description="Acidic residues" evidence="1">
    <location>
        <begin position="85"/>
        <end position="126"/>
    </location>
</feature>
<organism evidence="2 3">
    <name type="scientific">Tanacetum coccineum</name>
    <dbReference type="NCBI Taxonomy" id="301880"/>
    <lineage>
        <taxon>Eukaryota</taxon>
        <taxon>Viridiplantae</taxon>
        <taxon>Streptophyta</taxon>
        <taxon>Embryophyta</taxon>
        <taxon>Tracheophyta</taxon>
        <taxon>Spermatophyta</taxon>
        <taxon>Magnoliopsida</taxon>
        <taxon>eudicotyledons</taxon>
        <taxon>Gunneridae</taxon>
        <taxon>Pentapetalae</taxon>
        <taxon>asterids</taxon>
        <taxon>campanulids</taxon>
        <taxon>Asterales</taxon>
        <taxon>Asteraceae</taxon>
        <taxon>Asteroideae</taxon>
        <taxon>Anthemideae</taxon>
        <taxon>Anthemidinae</taxon>
        <taxon>Tanacetum</taxon>
    </lineage>
</organism>
<gene>
    <name evidence="2" type="ORF">Tco_1003950</name>
</gene>
<evidence type="ECO:0000313" key="2">
    <source>
        <dbReference type="EMBL" id="GJT60417.1"/>
    </source>
</evidence>
<name>A0ABQ5FCE2_9ASTR</name>
<reference evidence="2" key="1">
    <citation type="journal article" date="2022" name="Int. J. Mol. Sci.">
        <title>Draft Genome of Tanacetum Coccineum: Genomic Comparison of Closely Related Tanacetum-Family Plants.</title>
        <authorList>
            <person name="Yamashiro T."/>
            <person name="Shiraishi A."/>
            <person name="Nakayama K."/>
            <person name="Satake H."/>
        </authorList>
    </citation>
    <scope>NUCLEOTIDE SEQUENCE</scope>
</reference>
<feature type="compositionally biased region" description="Pro residues" evidence="1">
    <location>
        <begin position="183"/>
        <end position="193"/>
    </location>
</feature>
<keyword evidence="3" id="KW-1185">Reference proteome</keyword>
<proteinExistence type="predicted"/>
<sequence>MLSFRYGFVRFGRFLQVTYTGECQSICGWFRHWFTGVDDPPIMPRTHYAYIMAAYKEDEILPAEEQPLPAAASPTADSPGYVPESDPEEEPEEDDEDPEEDPADYPADRDDDDDEDEDEDEEEEEEHPAPADSVPPVHRMTARISIRDEPSISLPPREEVERLLALTTPPPSPLTPLSSPLPHIPSPPFPASPPASVLPASPPLQLLSSDHRTDRPEITLPPRKRLGVDLGPRYEIGESSAAAATRPIGGRRADYGFVGTMDTEIRRQRAEEVGYGIRDVWVDPREAVEEVTPMTLEGVNARVTELTAVQEQDTHDIYAVIGDTQDRQTQIYQSVETLFDDSQYHYETARLLDQEALVSREAWGRSIEVSYMTRSEILALRSVVLGQQAVISQLQAADRRSQVVTSEMLQADHQRQVQLAEALKLLKGLQTQMVEFQRQHGPAKGPAQPDAPGEAGSSS</sequence>